<protein>
    <recommendedName>
        <fullName evidence="5">Transmembrane protein 42</fullName>
    </recommendedName>
</protein>
<feature type="compositionally biased region" description="Low complexity" evidence="1">
    <location>
        <begin position="10"/>
        <end position="20"/>
    </location>
</feature>
<evidence type="ECO:0000256" key="1">
    <source>
        <dbReference type="SAM" id="MobiDB-lite"/>
    </source>
</evidence>
<dbReference type="Proteomes" id="UP000030106">
    <property type="component" value="Unassembled WGS sequence"/>
</dbReference>
<dbReference type="HOGENOM" id="CLU_076687_1_0_1"/>
<feature type="transmembrane region" description="Helical" evidence="2">
    <location>
        <begin position="54"/>
        <end position="72"/>
    </location>
</feature>
<feature type="compositionally biased region" description="Acidic residues" evidence="1">
    <location>
        <begin position="236"/>
        <end position="255"/>
    </location>
</feature>
<proteinExistence type="predicted"/>
<gene>
    <name evidence="3" type="ORF">BBAD15_g6448</name>
</gene>
<keyword evidence="2" id="KW-0472">Membrane</keyword>
<accession>A0A0A2VKV5</accession>
<name>A0A0A2VKV5_BEABA</name>
<organism evidence="3 4">
    <name type="scientific">Beauveria bassiana D1-5</name>
    <dbReference type="NCBI Taxonomy" id="1245745"/>
    <lineage>
        <taxon>Eukaryota</taxon>
        <taxon>Fungi</taxon>
        <taxon>Dikarya</taxon>
        <taxon>Ascomycota</taxon>
        <taxon>Pezizomycotina</taxon>
        <taxon>Sordariomycetes</taxon>
        <taxon>Hypocreomycetidae</taxon>
        <taxon>Hypocreales</taxon>
        <taxon>Cordycipitaceae</taxon>
        <taxon>Beauveria</taxon>
    </lineage>
</organism>
<evidence type="ECO:0000313" key="3">
    <source>
        <dbReference type="EMBL" id="KGQ08208.1"/>
    </source>
</evidence>
<dbReference type="eggNOG" id="ENOG502SCCE">
    <property type="taxonomic scope" value="Eukaryota"/>
</dbReference>
<dbReference type="SUPFAM" id="SSF103481">
    <property type="entry name" value="Multidrug resistance efflux transporter EmrE"/>
    <property type="match status" value="1"/>
</dbReference>
<keyword evidence="2" id="KW-0812">Transmembrane</keyword>
<evidence type="ECO:0000313" key="4">
    <source>
        <dbReference type="Proteomes" id="UP000030106"/>
    </source>
</evidence>
<feature type="region of interest" description="Disordered" evidence="1">
    <location>
        <begin position="1"/>
        <end position="44"/>
    </location>
</feature>
<feature type="transmembrane region" description="Helical" evidence="2">
    <location>
        <begin position="129"/>
        <end position="147"/>
    </location>
</feature>
<feature type="transmembrane region" description="Helical" evidence="2">
    <location>
        <begin position="192"/>
        <end position="208"/>
    </location>
</feature>
<dbReference type="AlphaFoldDB" id="A0A0A2VKV5"/>
<evidence type="ECO:0008006" key="5">
    <source>
        <dbReference type="Google" id="ProtNLM"/>
    </source>
</evidence>
<evidence type="ECO:0000256" key="2">
    <source>
        <dbReference type="SAM" id="Phobius"/>
    </source>
</evidence>
<dbReference type="STRING" id="1245745.A0A0A2VKV5"/>
<dbReference type="InterPro" id="IPR039632">
    <property type="entry name" value="TMEM42"/>
</dbReference>
<dbReference type="EMBL" id="ANFO01000602">
    <property type="protein sequence ID" value="KGQ08208.1"/>
    <property type="molecule type" value="Genomic_DNA"/>
</dbReference>
<sequence length="261" mass="28385">MVRQRRKPAPDTTAATTRPKQPTAARSSSSSNEPTIMTTTEPATARQWSTRTQWIVFAIASGVCAAFNGAFAKLTTTELTTSLSNFISNLVGLSEYKPIVEYVIRAVSINNPRRGKSKLTTETLFGEQMFFVLNLVFNGVLILPSPFQMWSLFTTALARGTSATQVSIMNTSSNFIVTAMLGIAVFSEKLPPLWWVGAALLVVGNVITGRKNDGDEVVDADATVEAEPLIVHENDDAAQEADESAYKDDEYDSDVPDIPVQ</sequence>
<dbReference type="PANTHER" id="PTHR31965">
    <property type="entry name" value="TRANSMEMBRANE PROTEIN 42"/>
    <property type="match status" value="1"/>
</dbReference>
<keyword evidence="2" id="KW-1133">Transmembrane helix</keyword>
<dbReference type="PANTHER" id="PTHR31965:SF1">
    <property type="entry name" value="TRANSMEMBRANE PROTEIN 42"/>
    <property type="match status" value="1"/>
</dbReference>
<comment type="caution">
    <text evidence="3">The sequence shown here is derived from an EMBL/GenBank/DDBJ whole genome shotgun (WGS) entry which is preliminary data.</text>
</comment>
<feature type="compositionally biased region" description="Polar residues" evidence="1">
    <location>
        <begin position="24"/>
        <end position="44"/>
    </location>
</feature>
<feature type="transmembrane region" description="Helical" evidence="2">
    <location>
        <begin position="168"/>
        <end position="186"/>
    </location>
</feature>
<reference evidence="3 4" key="1">
    <citation type="submission" date="2012-10" db="EMBL/GenBank/DDBJ databases">
        <title>Genome sequencing and analysis of entomopathogenic fungi Beauveria bassiana D1-5.</title>
        <authorList>
            <person name="Li Q."/>
            <person name="Wang L."/>
            <person name="Zhang Z."/>
            <person name="Wang Q."/>
            <person name="Ren J."/>
            <person name="Wang M."/>
            <person name="Xu W."/>
            <person name="Wang J."/>
            <person name="Lu Y."/>
            <person name="Du Q."/>
            <person name="Sun Z."/>
        </authorList>
    </citation>
    <scope>NUCLEOTIDE SEQUENCE [LARGE SCALE GENOMIC DNA]</scope>
    <source>
        <strain evidence="3 4">D1-5</strain>
    </source>
</reference>
<dbReference type="OrthoDB" id="5854584at2759"/>
<dbReference type="InterPro" id="IPR037185">
    <property type="entry name" value="EmrE-like"/>
</dbReference>
<feature type="region of interest" description="Disordered" evidence="1">
    <location>
        <begin position="229"/>
        <end position="261"/>
    </location>
</feature>